<evidence type="ECO:0000256" key="1">
    <source>
        <dbReference type="SAM" id="MobiDB-lite"/>
    </source>
</evidence>
<gene>
    <name evidence="3" type="ORF">EDS130_LOCUS2441</name>
    <name evidence="4" type="ORF">XAT740_LOCUS30686</name>
</gene>
<keyword evidence="2" id="KW-0472">Membrane</keyword>
<dbReference type="SUPFAM" id="SSF56436">
    <property type="entry name" value="C-type lectin-like"/>
    <property type="match status" value="1"/>
</dbReference>
<keyword evidence="2" id="KW-1133">Transmembrane helix</keyword>
<evidence type="ECO:0000256" key="2">
    <source>
        <dbReference type="SAM" id="Phobius"/>
    </source>
</evidence>
<dbReference type="EMBL" id="CAJNOJ010000006">
    <property type="protein sequence ID" value="CAF0754017.1"/>
    <property type="molecule type" value="Genomic_DNA"/>
</dbReference>
<sequence>MTSVRPFSHTSSPSTPVERPGSLLRFNSTRVFPEKVEDIEEDRSEARPTSPIDIHIDYGLFQASDSPAHSPLIKSTVQPAICKTDDNHKNRVVKISEYRTPENTPFEPITPNRSPKKLHRYILVTPRTICSLTLFSIVSIGIVLIGFGAALAHRQSQLDYRCPLISYCPRNTSYTLLCNITNEYCVCYDTNDEPIGCMKQRKYGDGCYRSQECSSYYSLQCNISAYQCQCLDHYHFNGNSCIPMLTYGETCSIGNDTCDYFLNLKCLTGSICTCNTNTTFWNGEYCEDYRSVNSPCDPYKNISGCSMTFSCDNSTATCQCPSSAYYDGAVCLTYSSYLEPCYDTSSCLPGTYLVCSWGLCQCDDVYFYWSPTNLTCMYPKHIQYNSSCDYQTSCESDFGLRCIGGQCLCEVNSYWTPGNYCDFQSMYNEQCLTAPCMSNTGLICSSNTSTCTCLKHYYWDGYVCQYERSYQSYCLSDTWCRTDLGLRCRNFTCTCSLCTTCFWDGVRCRDCPTSWQIVTSSGPIKPRVYCYLKVDSYVNWNESAVSCPTLATSFFGGSSHLIYIDDAQELKDVSVFATNSYYDILIGHTNSFNNSQWFLVNGTVSPTLTWCSGVATTFSSTRCARLLIASICATDISCYGWSSRYICELD</sequence>
<evidence type="ECO:0000313" key="4">
    <source>
        <dbReference type="EMBL" id="CAF1335887.1"/>
    </source>
</evidence>
<evidence type="ECO:0000313" key="3">
    <source>
        <dbReference type="EMBL" id="CAF0754017.1"/>
    </source>
</evidence>
<feature type="compositionally biased region" description="Polar residues" evidence="1">
    <location>
        <begin position="1"/>
        <end position="15"/>
    </location>
</feature>
<dbReference type="Proteomes" id="UP000663828">
    <property type="component" value="Unassembled WGS sequence"/>
</dbReference>
<evidence type="ECO:0000313" key="5">
    <source>
        <dbReference type="Proteomes" id="UP000663828"/>
    </source>
</evidence>
<keyword evidence="2" id="KW-0812">Transmembrane</keyword>
<dbReference type="CDD" id="cd00037">
    <property type="entry name" value="CLECT"/>
    <property type="match status" value="1"/>
</dbReference>
<feature type="transmembrane region" description="Helical" evidence="2">
    <location>
        <begin position="129"/>
        <end position="152"/>
    </location>
</feature>
<comment type="caution">
    <text evidence="4">The sequence shown here is derived from an EMBL/GenBank/DDBJ whole genome shotgun (WGS) entry which is preliminary data.</text>
</comment>
<feature type="region of interest" description="Disordered" evidence="1">
    <location>
        <begin position="1"/>
        <end position="26"/>
    </location>
</feature>
<name>A0A815G846_ADIRI</name>
<dbReference type="PANTHER" id="PTHR39069:SF8">
    <property type="entry name" value="FI17111P1"/>
    <property type="match status" value="1"/>
</dbReference>
<dbReference type="InterPro" id="IPR016187">
    <property type="entry name" value="CTDL_fold"/>
</dbReference>
<dbReference type="AlphaFoldDB" id="A0A815G846"/>
<dbReference type="OrthoDB" id="10002561at2759"/>
<dbReference type="EMBL" id="CAJNOR010002751">
    <property type="protein sequence ID" value="CAF1335887.1"/>
    <property type="molecule type" value="Genomic_DNA"/>
</dbReference>
<reference evidence="4" key="1">
    <citation type="submission" date="2021-02" db="EMBL/GenBank/DDBJ databases">
        <authorList>
            <person name="Nowell W R."/>
        </authorList>
    </citation>
    <scope>NUCLEOTIDE SEQUENCE</scope>
</reference>
<dbReference type="PANTHER" id="PTHR39069">
    <property type="entry name" value="ECDYSONE-INDUCIBLE GENE E1, ISOFORM A"/>
    <property type="match status" value="1"/>
</dbReference>
<dbReference type="Proteomes" id="UP000663852">
    <property type="component" value="Unassembled WGS sequence"/>
</dbReference>
<keyword evidence="5" id="KW-1185">Reference proteome</keyword>
<proteinExistence type="predicted"/>
<accession>A0A815G846</accession>
<protein>
    <submittedName>
        <fullName evidence="4">Uncharacterized protein</fullName>
    </submittedName>
</protein>
<organism evidence="4 5">
    <name type="scientific">Adineta ricciae</name>
    <name type="common">Rotifer</name>
    <dbReference type="NCBI Taxonomy" id="249248"/>
    <lineage>
        <taxon>Eukaryota</taxon>
        <taxon>Metazoa</taxon>
        <taxon>Spiralia</taxon>
        <taxon>Gnathifera</taxon>
        <taxon>Rotifera</taxon>
        <taxon>Eurotatoria</taxon>
        <taxon>Bdelloidea</taxon>
        <taxon>Adinetida</taxon>
        <taxon>Adinetidae</taxon>
        <taxon>Adineta</taxon>
    </lineage>
</organism>